<gene>
    <name evidence="4" type="primary">LOC128198453</name>
</gene>
<evidence type="ECO:0000313" key="3">
    <source>
        <dbReference type="Proteomes" id="UP001652582"/>
    </source>
</evidence>
<proteinExistence type="predicted"/>
<sequence length="231" mass="27010">MELKTKDLEQKLEQQQIHLDRVDQHLKKRNIIIFGLEEQENYYSQLEDIVLDLLNNVMKIPCDQRDIESVKRVGKKKGYIRPVVVTVTTMGLKLKILRSKNLLRDTSIYLKEDYTPKILQKRKELQEELLSRREKGEYVVIKYDKIITLNRKSPGKNKARVQEESPKQRNNKRKPSVSPDALPKTDLPMSYHNKKNKTSIESYMTPKLIVPNTSSSSQINTANSNKQTHRP</sequence>
<feature type="region of interest" description="Disordered" evidence="2">
    <location>
        <begin position="153"/>
        <end position="231"/>
    </location>
</feature>
<reference evidence="4" key="1">
    <citation type="submission" date="2025-08" db="UniProtKB">
        <authorList>
            <consortium name="RefSeq"/>
        </authorList>
    </citation>
    <scope>IDENTIFICATION</scope>
</reference>
<dbReference type="GeneID" id="128198453"/>
<protein>
    <submittedName>
        <fullName evidence="4">Uncharacterized protein LOC128198453</fullName>
    </submittedName>
</protein>
<dbReference type="Proteomes" id="UP001652582">
    <property type="component" value="Chromosome 10"/>
</dbReference>
<organism evidence="3 4">
    <name type="scientific">Bicyclus anynana</name>
    <name type="common">Squinting bush brown butterfly</name>
    <dbReference type="NCBI Taxonomy" id="110368"/>
    <lineage>
        <taxon>Eukaryota</taxon>
        <taxon>Metazoa</taxon>
        <taxon>Ecdysozoa</taxon>
        <taxon>Arthropoda</taxon>
        <taxon>Hexapoda</taxon>
        <taxon>Insecta</taxon>
        <taxon>Pterygota</taxon>
        <taxon>Neoptera</taxon>
        <taxon>Endopterygota</taxon>
        <taxon>Lepidoptera</taxon>
        <taxon>Glossata</taxon>
        <taxon>Ditrysia</taxon>
        <taxon>Papilionoidea</taxon>
        <taxon>Nymphalidae</taxon>
        <taxon>Satyrinae</taxon>
        <taxon>Satyrini</taxon>
        <taxon>Mycalesina</taxon>
        <taxon>Bicyclus</taxon>
    </lineage>
</organism>
<evidence type="ECO:0000256" key="1">
    <source>
        <dbReference type="SAM" id="Coils"/>
    </source>
</evidence>
<feature type="compositionally biased region" description="Polar residues" evidence="2">
    <location>
        <begin position="211"/>
        <end position="231"/>
    </location>
</feature>
<keyword evidence="3" id="KW-1185">Reference proteome</keyword>
<evidence type="ECO:0000256" key="2">
    <source>
        <dbReference type="SAM" id="MobiDB-lite"/>
    </source>
</evidence>
<name>A0ABM3LLK9_BICAN</name>
<evidence type="ECO:0000313" key="4">
    <source>
        <dbReference type="RefSeq" id="XP_052739968.1"/>
    </source>
</evidence>
<feature type="coiled-coil region" evidence="1">
    <location>
        <begin position="5"/>
        <end position="56"/>
    </location>
</feature>
<dbReference type="RefSeq" id="XP_052739968.1">
    <property type="nucleotide sequence ID" value="XM_052884008.1"/>
</dbReference>
<accession>A0ABM3LLK9</accession>
<keyword evidence="1" id="KW-0175">Coiled coil</keyword>